<evidence type="ECO:0000256" key="1">
    <source>
        <dbReference type="ARBA" id="ARBA00022722"/>
    </source>
</evidence>
<evidence type="ECO:0000313" key="5">
    <source>
        <dbReference type="Proteomes" id="UP000318324"/>
    </source>
</evidence>
<dbReference type="InterPro" id="IPR023211">
    <property type="entry name" value="DNA_pol_palm_dom_sf"/>
</dbReference>
<feature type="domain" description="NrS-1 polymerase-like helicase" evidence="3">
    <location>
        <begin position="182"/>
        <end position="295"/>
    </location>
</feature>
<dbReference type="GO" id="GO:0016787">
    <property type="term" value="F:hydrolase activity"/>
    <property type="evidence" value="ECO:0007669"/>
    <property type="project" value="UniProtKB-KW"/>
</dbReference>
<keyword evidence="1" id="KW-0540">Nuclease</keyword>
<dbReference type="InterPro" id="IPR027417">
    <property type="entry name" value="P-loop_NTPase"/>
</dbReference>
<evidence type="ECO:0000259" key="3">
    <source>
        <dbReference type="Pfam" id="PF19263"/>
    </source>
</evidence>
<dbReference type="GeneID" id="55619930"/>
<protein>
    <submittedName>
        <fullName evidence="4">DNA primase/polymerase</fullName>
    </submittedName>
</protein>
<dbReference type="EMBL" id="MN010761">
    <property type="protein sequence ID" value="QDH85291.1"/>
    <property type="molecule type" value="Genomic_DNA"/>
</dbReference>
<dbReference type="Gene3D" id="3.90.1600.10">
    <property type="entry name" value="Palm domain of DNA polymerase"/>
    <property type="match status" value="1"/>
</dbReference>
<reference evidence="4 5" key="1">
    <citation type="submission" date="2019-05" db="EMBL/GenBank/DDBJ databases">
        <authorList>
            <person name="Anderson T.C."/>
            <person name="Ballou V.G."/>
            <person name="Berkey V.K."/>
            <person name="Bonaccorso K.R."/>
            <person name="Busby L.B."/>
            <person name="Carey D.A."/>
            <person name="Cutaia C."/>
            <person name="Dalenburg J."/>
            <person name="Diaz-Ramirez E.N."/>
            <person name="Holmes K.J."/>
            <person name="Liner T.A."/>
            <person name="McGrew S.T."/>
            <person name="Meares D.P."/>
            <person name="Mordente R.E."/>
            <person name="Pietrzak P.A."/>
            <person name="Shirley O.A."/>
            <person name="Slimani Z."/>
            <person name="Smith A.M."/>
            <person name="Wallace S.D."/>
            <person name="Wright Y.S."/>
            <person name="Williams D.C."/>
            <person name="Garlena R.A."/>
            <person name="Russell D.A."/>
            <person name="Pope W.H."/>
            <person name="Jacobs-Sera D."/>
            <person name="Hatfull G.F."/>
        </authorList>
    </citation>
    <scope>NUCLEOTIDE SEQUENCE [LARGE SCALE GENOMIC DNA]</scope>
</reference>
<dbReference type="Proteomes" id="UP000318324">
    <property type="component" value="Segment"/>
</dbReference>
<accession>A0A514CXR4</accession>
<proteinExistence type="predicted"/>
<name>A0A514CXR4_9CAUD</name>
<sequence>MDFYAIGVRTIEKGANKGLKEVYPDYLVKRSKDLMVRGRAFYAIWDEKAGLWSTDEYDIQRLMDEELNARADELEAEDGVRPIVRSLSSFGTNSWAQFRKYLQNISDHSHQLDDHITFADTPVKKTDYVSKRVPYALQPGDHSAWDALLGKLYTPEERAKIEWAIGAVVSGDSKKIQKFLVLYGSAGTGKSTILNVIQKMFQGYTTTFEAKALGMSSGAFATEVFKDNPLVAIQHDGDLSKIEDNTRLNSIISHEEMTMNEKYKPSYTARVNAFLFMGTNQPVKISDAKSGIIRRLIDVKPSGLVFAPNEYHNLIAKVEFEIGAIAHHCLQVYREMGKNAYSHYRPKDMMMQTNVFVNFVEDQFDLFKDQDGTTLKQAYALYKEYCDNTGIERPLPQYKFREELRNYFDHFEDRGMQEGKTVRSVYSGFQTDKFNTLQHSDVKDIVSKLVLDQSKSLLDDLFKDQPAQLSRVAPDGSEIPEKYWSDKERYISGELKKPKPSQVCSTTLKDLDTSKVHFVKVPDNHIVIDFDLVGDDGEKSLDLNLEAASKWPATYAETSKSGKGVHLHYDYTGADIELLDQNYADGIEVKVYSGDSSLRRRVTRCNNVPVTPISSGLPLKEKKVLSTNTIQSEKGLRDLVERNLRKEIHPGTKPSIDFIKKILDDAHREGLEYDLTDMRPRILAFANNSSNQPLICLKTVQQMKFASDLLSESNKLAEGPNDIRPENSSKTDDRIAFFDIEVYPNLFLVCWKFEGEGASVVKMLNPKAEDIEALFKLKLVGFNNRRYDNHILYAAFMGYSIEELYKLSQKMIAENNRAALFGEAYNLSYADIFDFSSKKQGLKKFMIELGITKQEMEIPWDQPVSPDKVDKVIEYCVNDVLGTEAVFNARKQDFVARQILADLSGLTVNETTQKHTAKIIFGNDRQPQKKFKYTDLSERFPGYKFEAGKSSYKGEDPSEGGYVYAQPGMYQNVAVLDVASMHPTSIIELNLFGDDYTPNFKDLLDARIAIKRGEYDRAKKMLDGKLTPYLKDEGDAKDLSYALKIVINIVYGLTSAKFENAFRDVRNRDNIVAKRGALFMIDLKEFVESKGFEVAHIKTDSIKIPNATPEIIKEVTEFGASYGYDFEHEATYDSFCLVNDAVYIARKGEDWEAIGAQFKHPYVFKKLFSKEEITFNDLCETKNVTQGAIYLDLNYEDKENPTKIEDMQFIGKIGRFVPVDPGNGGGVLYRVKDDKAYAVTGTRGYLWVEAHIAEQLPESAVDFSYFDELADKAFEQIEFYGPFVDLLSKKQLRSFESSQLAKAA</sequence>
<dbReference type="SUPFAM" id="SSF53098">
    <property type="entry name" value="Ribonuclease H-like"/>
    <property type="match status" value="1"/>
</dbReference>
<dbReference type="InterPro" id="IPR045455">
    <property type="entry name" value="NrS-1_pol-like_helicase"/>
</dbReference>
<dbReference type="SUPFAM" id="SSF52540">
    <property type="entry name" value="P-loop containing nucleoside triphosphate hydrolases"/>
    <property type="match status" value="1"/>
</dbReference>
<evidence type="ECO:0000313" key="4">
    <source>
        <dbReference type="EMBL" id="QDH85291.1"/>
    </source>
</evidence>
<evidence type="ECO:0000256" key="2">
    <source>
        <dbReference type="ARBA" id="ARBA00022801"/>
    </source>
</evidence>
<keyword evidence="5" id="KW-1185">Reference proteome</keyword>
<dbReference type="SUPFAM" id="SSF56672">
    <property type="entry name" value="DNA/RNA polymerases"/>
    <property type="match status" value="1"/>
</dbReference>
<dbReference type="Gene3D" id="3.40.50.300">
    <property type="entry name" value="P-loop containing nucleotide triphosphate hydrolases"/>
    <property type="match status" value="1"/>
</dbReference>
<keyword evidence="2" id="KW-0378">Hydrolase</keyword>
<dbReference type="InterPro" id="IPR012337">
    <property type="entry name" value="RNaseH-like_sf"/>
</dbReference>
<dbReference type="GO" id="GO:0004518">
    <property type="term" value="F:nuclease activity"/>
    <property type="evidence" value="ECO:0007669"/>
    <property type="project" value="UniProtKB-KW"/>
</dbReference>
<dbReference type="Pfam" id="PF19263">
    <property type="entry name" value="DUF5906"/>
    <property type="match status" value="1"/>
</dbReference>
<dbReference type="InterPro" id="IPR043502">
    <property type="entry name" value="DNA/RNA_pol_sf"/>
</dbReference>
<gene>
    <name evidence="4" type="primary">60</name>
    <name evidence="4" type="ORF">SEA_KENOSHA_60</name>
</gene>
<dbReference type="KEGG" id="vg:55619930"/>
<dbReference type="RefSeq" id="YP_009849494.1">
    <property type="nucleotide sequence ID" value="NC_048793.1"/>
</dbReference>
<organism evidence="4 5">
    <name type="scientific">Gordonia phage Kenosha</name>
    <dbReference type="NCBI Taxonomy" id="2588490"/>
    <lineage>
        <taxon>Viruses</taxon>
        <taxon>Duplodnaviria</taxon>
        <taxon>Heunggongvirae</taxon>
        <taxon>Uroviricota</taxon>
        <taxon>Caudoviricetes</taxon>
        <taxon>Deejayvirinae</taxon>
        <taxon>Kenoshavirus</taxon>
        <taxon>Kenoshavirus kenosha</taxon>
    </lineage>
</organism>